<feature type="compositionally biased region" description="Polar residues" evidence="1">
    <location>
        <begin position="568"/>
        <end position="584"/>
    </location>
</feature>
<evidence type="ECO:0000256" key="1">
    <source>
        <dbReference type="SAM" id="MobiDB-lite"/>
    </source>
</evidence>
<dbReference type="RefSeq" id="XP_067060114.1">
    <property type="nucleotide sequence ID" value="XM_067204562.1"/>
</dbReference>
<dbReference type="AlphaFoldDB" id="A0A836FTS3"/>
<feature type="compositionally biased region" description="Low complexity" evidence="1">
    <location>
        <begin position="136"/>
        <end position="150"/>
    </location>
</feature>
<dbReference type="GeneID" id="92358496"/>
<comment type="caution">
    <text evidence="2">The sequence shown here is derived from an EMBL/GenBank/DDBJ whole genome shotgun (WGS) entry which is preliminary data.</text>
</comment>
<protein>
    <submittedName>
        <fullName evidence="2">Uncharacterized protein</fullName>
    </submittedName>
</protein>
<reference evidence="3" key="1">
    <citation type="journal article" date="2021" name="Microbiol. Resour. Announc.">
        <title>LGAAP: Leishmaniinae Genome Assembly and Annotation Pipeline.</title>
        <authorList>
            <person name="Almutairi H."/>
            <person name="Urbaniak M.D."/>
            <person name="Bates M.D."/>
            <person name="Jariyapan N."/>
            <person name="Kwakye-Nuako G."/>
            <person name="Thomaz-Soccol V."/>
            <person name="Al-Salem W.S."/>
            <person name="Dillon R.J."/>
            <person name="Bates P.A."/>
            <person name="Gatherer D."/>
        </authorList>
    </citation>
    <scope>NUCLEOTIDE SEQUENCE [LARGE SCALE GENOMIC DNA]</scope>
</reference>
<evidence type="ECO:0000313" key="3">
    <source>
        <dbReference type="Proteomes" id="UP000674143"/>
    </source>
</evidence>
<reference evidence="3" key="2">
    <citation type="journal article" date="2021" name="Sci. Data">
        <title>Chromosome-scale genome sequencing, assembly and annotation of six genomes from subfamily Leishmaniinae.</title>
        <authorList>
            <person name="Almutairi H."/>
            <person name="Urbaniak M.D."/>
            <person name="Bates M.D."/>
            <person name="Jariyapan N."/>
            <person name="Kwakye-Nuako G."/>
            <person name="Thomaz Soccol V."/>
            <person name="Al-Salem W.S."/>
            <person name="Dillon R.J."/>
            <person name="Bates P.A."/>
            <person name="Gatherer D."/>
        </authorList>
    </citation>
    <scope>NUCLEOTIDE SEQUENCE [LARGE SCALE GENOMIC DNA]</scope>
</reference>
<feature type="region of interest" description="Disordered" evidence="1">
    <location>
        <begin position="97"/>
        <end position="150"/>
    </location>
</feature>
<dbReference type="Proteomes" id="UP000674143">
    <property type="component" value="Unassembled WGS sequence"/>
</dbReference>
<gene>
    <name evidence="2" type="ORF">LSCM4_02534</name>
</gene>
<evidence type="ECO:0000313" key="2">
    <source>
        <dbReference type="EMBL" id="KAG5469137.1"/>
    </source>
</evidence>
<organism evidence="2 3">
    <name type="scientific">Leishmania orientalis</name>
    <dbReference type="NCBI Taxonomy" id="2249476"/>
    <lineage>
        <taxon>Eukaryota</taxon>
        <taxon>Discoba</taxon>
        <taxon>Euglenozoa</taxon>
        <taxon>Kinetoplastea</taxon>
        <taxon>Metakinetoplastina</taxon>
        <taxon>Trypanosomatida</taxon>
        <taxon>Trypanosomatidae</taxon>
        <taxon>Leishmaniinae</taxon>
        <taxon>Leishmania</taxon>
    </lineage>
</organism>
<feature type="region of interest" description="Disordered" evidence="1">
    <location>
        <begin position="568"/>
        <end position="607"/>
    </location>
</feature>
<feature type="region of interest" description="Disordered" evidence="1">
    <location>
        <begin position="1067"/>
        <end position="1091"/>
    </location>
</feature>
<sequence>MPFVYTGLPRSERLLPLESIEVLNSTDSFILHILSRQSNSGGDTGDEEWYSKRLREHLSLYWDQHYAHCFYQLRLLRTVRSTRGPVRFVGFPHVRTDPKGTNVAPPGPGAPASGCAQSSGASPLANGGSSIPPQPSAEAAAAAASPPRSAEGTLLPPRSLAAWNWISLVAPYERLLCPSLLYSALLSPSVGGYTSVYYGSQQLSPAAEAVSIATAAGHARARWSAQTCQSMWALHSVAAGVSVPLQEVFVMCSGTIMYLDVVLTTGTVWSELEGMWGSELVLELEREKASMQTRVPSSSESETRTQLSSLKALLSQPPPTYAAMLQHVRVLLEALTRTSTESKSTNALAAPEAVSTALPRPLVPWLEAAMAKEKWTASADPWTGSSSSGSDASSLVERILRYAVAECLSRRGATVTAATPTGSRAAPLPPRDLCLPRGSSLGASSLPKFHVCSECTSASLAPSVRWTGAHRQYITTARSAGAATAAASITFEPFEPHDTPRDQHPFSLPPLPQDPALIFFTVVWRRTLQRCILEPDALRQRLRQVVLGYAGQRCDELLREAKQHSLQPCASVKSSTTAESSADPPSTKALAGRLGMTGKSGTAPNRARAAASLPSSLHLPAAAAPSPPLLLTCDPTATSFRVLGPRVGEWVTSSRGGGGWSGFRGELFYCVGPPPLPLVYSPWMSGPRAAQARFCSPSLGTPPSSAAASAPPAKVLTEVFVDGALEVDRAGGISTASPANPASRLPPLLYSVEELADRLCRLGAVLPRYATEVCGHRLGPADSDFVREVLQRHCLPLLLACERRGIQQWGLRSWMKGITLTLLDKSGVESRVTTPAKLVELGLQQARSVGGPNVFATATALRMVMDGGLSEALAFLEHVHKRPERTVRRLPVRRLVADIAAISGNDVSAAAAAPLQYISTAVDVLLLRRSEESAFFRIYQSHPSALLLAGCGVQRLALPVTTAAPERRHEGGGGHLHPPGSSILLLRTCGVAVDWDLQDCYERPRLSRLREPRRLVSHPHRKDTTSGGMQWLPLPPELGTAVERVSLQHMRRMLQYYLRSLKTAAGLSGASDTTGGVPPASGVKRSRTELEKEKVERPDELLSIADERHAECKTGAESPVSLPPADPSSASVAHMLRTTVFPIDRAALLYVLRHHPQYHRQVKGCGIRQVYVAAATLSSEESIAVAARANVALDRTGALTVAETTSADPSSSAAAGSHRAAVIVERVCGQTVEVDVEACYDKAREGRPLRPFVMLA</sequence>
<dbReference type="EMBL" id="JAFHLR010000033">
    <property type="protein sequence ID" value="KAG5469137.1"/>
    <property type="molecule type" value="Genomic_DNA"/>
</dbReference>
<keyword evidence="3" id="KW-1185">Reference proteome</keyword>
<name>A0A836FTS3_9TRYP</name>
<dbReference type="KEGG" id="loi:92358496"/>
<proteinExistence type="predicted"/>
<feature type="compositionally biased region" description="Low complexity" evidence="1">
    <location>
        <begin position="110"/>
        <end position="123"/>
    </location>
</feature>
<accession>A0A836FTS3</accession>